<dbReference type="EMBL" id="CAFAAM010000202">
    <property type="protein sequence ID" value="CAB4813828.1"/>
    <property type="molecule type" value="Genomic_DNA"/>
</dbReference>
<accession>A0A6J6FLJ2</accession>
<sequence length="36" mass="4013">MVDVLQGEVRVEGDGEEQVERALPKTEPRVGSPRLH</sequence>
<organism evidence="2">
    <name type="scientific">freshwater metagenome</name>
    <dbReference type="NCBI Taxonomy" id="449393"/>
    <lineage>
        <taxon>unclassified sequences</taxon>
        <taxon>metagenomes</taxon>
        <taxon>ecological metagenomes</taxon>
    </lineage>
</organism>
<dbReference type="AlphaFoldDB" id="A0A6J6FLJ2"/>
<feature type="compositionally biased region" description="Basic and acidic residues" evidence="1">
    <location>
        <begin position="9"/>
        <end position="28"/>
    </location>
</feature>
<dbReference type="EMBL" id="CAEZTY010000048">
    <property type="protein sequence ID" value="CAB4589671.1"/>
    <property type="molecule type" value="Genomic_DNA"/>
</dbReference>
<feature type="region of interest" description="Disordered" evidence="1">
    <location>
        <begin position="1"/>
        <end position="36"/>
    </location>
</feature>
<protein>
    <submittedName>
        <fullName evidence="2">Unannotated protein</fullName>
    </submittedName>
</protein>
<reference evidence="2" key="1">
    <citation type="submission" date="2020-05" db="EMBL/GenBank/DDBJ databases">
        <authorList>
            <person name="Chiriac C."/>
            <person name="Salcher M."/>
            <person name="Ghai R."/>
            <person name="Kavagutti S V."/>
        </authorList>
    </citation>
    <scope>NUCLEOTIDE SEQUENCE</scope>
</reference>
<evidence type="ECO:0000256" key="1">
    <source>
        <dbReference type="SAM" id="MobiDB-lite"/>
    </source>
</evidence>
<dbReference type="EMBL" id="CAEZXY010000169">
    <property type="protein sequence ID" value="CAB4726582.1"/>
    <property type="molecule type" value="Genomic_DNA"/>
</dbReference>
<evidence type="ECO:0000313" key="4">
    <source>
        <dbReference type="EMBL" id="CAB4813828.1"/>
    </source>
</evidence>
<evidence type="ECO:0000313" key="3">
    <source>
        <dbReference type="EMBL" id="CAB4726582.1"/>
    </source>
</evidence>
<name>A0A6J6FLJ2_9ZZZZ</name>
<gene>
    <name evidence="2" type="ORF">UFOPK1762_01259</name>
    <name evidence="3" type="ORF">UFOPK2624_02067</name>
    <name evidence="4" type="ORF">UFOPK3010_01312</name>
</gene>
<evidence type="ECO:0000313" key="2">
    <source>
        <dbReference type="EMBL" id="CAB4589671.1"/>
    </source>
</evidence>
<proteinExistence type="predicted"/>